<reference evidence="2 3" key="1">
    <citation type="submission" date="2018-10" db="EMBL/GenBank/DDBJ databases">
        <title>Sequencing the genomes of 1000 actinobacteria strains.</title>
        <authorList>
            <person name="Klenk H.-P."/>
        </authorList>
    </citation>
    <scope>NUCLEOTIDE SEQUENCE [LARGE SCALE GENOMIC DNA]</scope>
    <source>
        <strain evidence="2 3">DSM 45175</strain>
    </source>
</reference>
<evidence type="ECO:0008006" key="4">
    <source>
        <dbReference type="Google" id="ProtNLM"/>
    </source>
</evidence>
<feature type="compositionally biased region" description="Low complexity" evidence="1">
    <location>
        <begin position="48"/>
        <end position="57"/>
    </location>
</feature>
<dbReference type="Proteomes" id="UP000277671">
    <property type="component" value="Unassembled WGS sequence"/>
</dbReference>
<organism evidence="2 3">
    <name type="scientific">Micromonospora pisi</name>
    <dbReference type="NCBI Taxonomy" id="589240"/>
    <lineage>
        <taxon>Bacteria</taxon>
        <taxon>Bacillati</taxon>
        <taxon>Actinomycetota</taxon>
        <taxon>Actinomycetes</taxon>
        <taxon>Micromonosporales</taxon>
        <taxon>Micromonosporaceae</taxon>
        <taxon>Micromonospora</taxon>
    </lineage>
</organism>
<dbReference type="InterPro" id="IPR010985">
    <property type="entry name" value="Ribbon_hlx_hlx"/>
</dbReference>
<dbReference type="EMBL" id="RBKT01000001">
    <property type="protein sequence ID" value="RKR88098.1"/>
    <property type="molecule type" value="Genomic_DNA"/>
</dbReference>
<dbReference type="GO" id="GO:0006355">
    <property type="term" value="P:regulation of DNA-templated transcription"/>
    <property type="evidence" value="ECO:0007669"/>
    <property type="project" value="InterPro"/>
</dbReference>
<dbReference type="OrthoDB" id="9812601at2"/>
<evidence type="ECO:0000256" key="1">
    <source>
        <dbReference type="SAM" id="MobiDB-lite"/>
    </source>
</evidence>
<feature type="region of interest" description="Disordered" evidence="1">
    <location>
        <begin position="46"/>
        <end position="68"/>
    </location>
</feature>
<name>A0A495JHP9_9ACTN</name>
<dbReference type="RefSeq" id="WP_121156767.1">
    <property type="nucleotide sequence ID" value="NZ_RBKT01000001.1"/>
</dbReference>
<dbReference type="SUPFAM" id="SSF47598">
    <property type="entry name" value="Ribbon-helix-helix"/>
    <property type="match status" value="1"/>
</dbReference>
<keyword evidence="3" id="KW-1185">Reference proteome</keyword>
<dbReference type="InterPro" id="IPR013321">
    <property type="entry name" value="Arc_rbn_hlx_hlx"/>
</dbReference>
<comment type="caution">
    <text evidence="2">The sequence shown here is derived from an EMBL/GenBank/DDBJ whole genome shotgun (WGS) entry which is preliminary data.</text>
</comment>
<sequence length="68" mass="7622">MAERKKLLLRLDPQVYDTIAKWAADDLRSVNAQIEYALRLALRSVGRQPRQPAQPDDAVPPAPADPDE</sequence>
<dbReference type="Gene3D" id="1.10.1220.10">
    <property type="entry name" value="Met repressor-like"/>
    <property type="match status" value="1"/>
</dbReference>
<dbReference type="AlphaFoldDB" id="A0A495JHP9"/>
<evidence type="ECO:0000313" key="3">
    <source>
        <dbReference type="Proteomes" id="UP000277671"/>
    </source>
</evidence>
<accession>A0A495JHP9</accession>
<proteinExistence type="predicted"/>
<feature type="compositionally biased region" description="Pro residues" evidence="1">
    <location>
        <begin position="58"/>
        <end position="68"/>
    </location>
</feature>
<protein>
    <recommendedName>
        <fullName evidence="4">CopG-like ribbon-helix-helix domain-containing protein</fullName>
    </recommendedName>
</protein>
<gene>
    <name evidence="2" type="ORF">BDK92_2404</name>
</gene>
<evidence type="ECO:0000313" key="2">
    <source>
        <dbReference type="EMBL" id="RKR88098.1"/>
    </source>
</evidence>